<reference evidence="3 4" key="1">
    <citation type="submission" date="2019-10" db="EMBL/GenBank/DDBJ databases">
        <authorList>
            <person name="Palmer J.M."/>
        </authorList>
    </citation>
    <scope>NUCLEOTIDE SEQUENCE [LARGE SCALE GENOMIC DNA]</scope>
    <source>
        <strain evidence="3 4">TWF718</strain>
    </source>
</reference>
<dbReference type="EMBL" id="JAVHNR010000001">
    <property type="protein sequence ID" value="KAK6356914.1"/>
    <property type="molecule type" value="Genomic_DNA"/>
</dbReference>
<feature type="region of interest" description="Disordered" evidence="1">
    <location>
        <begin position="134"/>
        <end position="153"/>
    </location>
</feature>
<dbReference type="Proteomes" id="UP001313282">
    <property type="component" value="Unassembled WGS sequence"/>
</dbReference>
<feature type="chain" id="PRO_5042919487" evidence="2">
    <location>
        <begin position="30"/>
        <end position="309"/>
    </location>
</feature>
<sequence>MKACTLFSLKNVLFLSCILILNGVSNVIARRITAVQVQKAPPDDMLLDRDYEVTEDDQTINKAIQYWTDRSPEWMDDGCINLEESGDDWLLQEITYNPARANPSHPYFLAGILVYNQYFCKGIPLLLRLGDFTDERDSEPGSPRIKPWEDPRNGEFEEGYQIVAGLRNRSQPNGEPNDEPWEFQLEIPEVLPDRDVPESLRTPLREDYADEDEFERETATRWHKASAWRGKQHIQDIADDMYWAGAEGAVEGTPESEGDELAGDGSDSFSQIREFGRDISSYGYWGAVSIKFVTDYSRWYTINLGDEVS</sequence>
<protein>
    <submittedName>
        <fullName evidence="3">Uncharacterized protein</fullName>
    </submittedName>
</protein>
<evidence type="ECO:0000313" key="3">
    <source>
        <dbReference type="EMBL" id="KAK6356914.1"/>
    </source>
</evidence>
<feature type="signal peptide" evidence="2">
    <location>
        <begin position="1"/>
        <end position="29"/>
    </location>
</feature>
<evidence type="ECO:0000256" key="2">
    <source>
        <dbReference type="SAM" id="SignalP"/>
    </source>
</evidence>
<evidence type="ECO:0000256" key="1">
    <source>
        <dbReference type="SAM" id="MobiDB-lite"/>
    </source>
</evidence>
<proteinExistence type="predicted"/>
<name>A0AAN8NHB1_9PEZI</name>
<dbReference type="AlphaFoldDB" id="A0AAN8NHB1"/>
<evidence type="ECO:0000313" key="4">
    <source>
        <dbReference type="Proteomes" id="UP001313282"/>
    </source>
</evidence>
<accession>A0AAN8NHB1</accession>
<organism evidence="3 4">
    <name type="scientific">Orbilia javanica</name>
    <dbReference type="NCBI Taxonomy" id="47235"/>
    <lineage>
        <taxon>Eukaryota</taxon>
        <taxon>Fungi</taxon>
        <taxon>Dikarya</taxon>
        <taxon>Ascomycota</taxon>
        <taxon>Pezizomycotina</taxon>
        <taxon>Orbiliomycetes</taxon>
        <taxon>Orbiliales</taxon>
        <taxon>Orbiliaceae</taxon>
        <taxon>Orbilia</taxon>
    </lineage>
</organism>
<gene>
    <name evidence="3" type="ORF">TWF718_001252</name>
</gene>
<comment type="caution">
    <text evidence="3">The sequence shown here is derived from an EMBL/GenBank/DDBJ whole genome shotgun (WGS) entry which is preliminary data.</text>
</comment>
<keyword evidence="2" id="KW-0732">Signal</keyword>
<keyword evidence="4" id="KW-1185">Reference proteome</keyword>